<keyword evidence="9" id="KW-1185">Reference proteome</keyword>
<feature type="transmembrane region" description="Helical" evidence="6">
    <location>
        <begin position="359"/>
        <end position="382"/>
    </location>
</feature>
<feature type="transmembrane region" description="Helical" evidence="6">
    <location>
        <begin position="227"/>
        <end position="246"/>
    </location>
</feature>
<feature type="transmembrane region" description="Helical" evidence="6">
    <location>
        <begin position="21"/>
        <end position="41"/>
    </location>
</feature>
<dbReference type="RefSeq" id="WP_145848645.1">
    <property type="nucleotide sequence ID" value="NZ_CP042239.1"/>
</dbReference>
<evidence type="ECO:0000256" key="5">
    <source>
        <dbReference type="ARBA" id="ARBA00023136"/>
    </source>
</evidence>
<dbReference type="OrthoDB" id="7497327at2"/>
<accession>A0A518RIJ5</accession>
<dbReference type="AlphaFoldDB" id="A0A518RIJ5"/>
<feature type="transmembrane region" description="Helical" evidence="6">
    <location>
        <begin position="394"/>
        <end position="417"/>
    </location>
</feature>
<feature type="domain" description="Major facilitator superfamily (MFS) profile" evidence="7">
    <location>
        <begin position="23"/>
        <end position="421"/>
    </location>
</feature>
<feature type="transmembrane region" description="Helical" evidence="6">
    <location>
        <begin position="149"/>
        <end position="172"/>
    </location>
</feature>
<keyword evidence="3 6" id="KW-0812">Transmembrane</keyword>
<dbReference type="EMBL" id="CP042239">
    <property type="protein sequence ID" value="QDX27252.1"/>
    <property type="molecule type" value="Genomic_DNA"/>
</dbReference>
<dbReference type="Proteomes" id="UP000318055">
    <property type="component" value="Chromosome"/>
</dbReference>
<sequence>MSATNGAAPTVQGHGTPGYRAAVLAMLLLVYTFNFLDRQILGILAVPIKADLGLTDTQLGALGGIAFAFLYSTLGVPLALLADRTSRTWVVTISLTVWSGFTALCGLANSFWTLFLYRIGVGVGEAGGVAPSYAIIADYFPPHQRARALAIYSLGIPIGLASGTLLGAWIAASVDWRMAFIVVGLAGVIIAPFFRMVVKEPPRPAVSAEHQRVPLGRVFAILAKKPSFWLMAIGAGFSSMCGYGLAFWAPTFFVRSFGFDLATTSYFFGSILLVGGTIGVFMGGVLADRLGGGDRGVYAKLPAFAWLICVPLFAGGFLTNNVVLAWFLFLIPNGLNILWLGPVTTAVQNLVPPHMRATASASFLLINNLIGLGAGSWVMGAMSDAMTASYGNEALRYSAVTALSFYLIAAVLMLFAVRTLRKDWVE</sequence>
<evidence type="ECO:0000256" key="3">
    <source>
        <dbReference type="ARBA" id="ARBA00022692"/>
    </source>
</evidence>
<feature type="transmembrane region" description="Helical" evidence="6">
    <location>
        <begin position="266"/>
        <end position="286"/>
    </location>
</feature>
<feature type="transmembrane region" description="Helical" evidence="6">
    <location>
        <begin position="298"/>
        <end position="318"/>
    </location>
</feature>
<dbReference type="InterPro" id="IPR020846">
    <property type="entry name" value="MFS_dom"/>
</dbReference>
<evidence type="ECO:0000256" key="4">
    <source>
        <dbReference type="ARBA" id="ARBA00022989"/>
    </source>
</evidence>
<feature type="transmembrane region" description="Helical" evidence="6">
    <location>
        <begin position="324"/>
        <end position="347"/>
    </location>
</feature>
<dbReference type="SUPFAM" id="SSF103473">
    <property type="entry name" value="MFS general substrate transporter"/>
    <property type="match status" value="1"/>
</dbReference>
<keyword evidence="4 6" id="KW-1133">Transmembrane helix</keyword>
<dbReference type="PANTHER" id="PTHR23505">
    <property type="entry name" value="SPINSTER"/>
    <property type="match status" value="1"/>
</dbReference>
<dbReference type="InterPro" id="IPR044770">
    <property type="entry name" value="MFS_spinster-like"/>
</dbReference>
<evidence type="ECO:0000259" key="7">
    <source>
        <dbReference type="PROSITE" id="PS50850"/>
    </source>
</evidence>
<dbReference type="PROSITE" id="PS50850">
    <property type="entry name" value="MFS"/>
    <property type="match status" value="1"/>
</dbReference>
<protein>
    <submittedName>
        <fullName evidence="8">MFS transporter</fullName>
    </submittedName>
</protein>
<dbReference type="InterPro" id="IPR011701">
    <property type="entry name" value="MFS"/>
</dbReference>
<dbReference type="Gene3D" id="1.20.1250.20">
    <property type="entry name" value="MFS general substrate transporter like domains"/>
    <property type="match status" value="2"/>
</dbReference>
<feature type="transmembrane region" description="Helical" evidence="6">
    <location>
        <begin position="178"/>
        <end position="198"/>
    </location>
</feature>
<proteinExistence type="predicted"/>
<dbReference type="KEGG" id="ssua:FPZ54_15395"/>
<gene>
    <name evidence="8" type="ORF">FPZ54_15395</name>
</gene>
<feature type="transmembrane region" description="Helical" evidence="6">
    <location>
        <begin position="115"/>
        <end position="137"/>
    </location>
</feature>
<feature type="transmembrane region" description="Helical" evidence="6">
    <location>
        <begin position="89"/>
        <end position="109"/>
    </location>
</feature>
<evidence type="ECO:0000256" key="6">
    <source>
        <dbReference type="SAM" id="Phobius"/>
    </source>
</evidence>
<evidence type="ECO:0000313" key="9">
    <source>
        <dbReference type="Proteomes" id="UP000318055"/>
    </source>
</evidence>
<dbReference type="CDD" id="cd17328">
    <property type="entry name" value="MFS_spinster_like"/>
    <property type="match status" value="1"/>
</dbReference>
<comment type="subcellular location">
    <subcellularLocation>
        <location evidence="1">Membrane</location>
        <topology evidence="1">Multi-pass membrane protein</topology>
    </subcellularLocation>
</comment>
<evidence type="ECO:0000313" key="8">
    <source>
        <dbReference type="EMBL" id="QDX27252.1"/>
    </source>
</evidence>
<dbReference type="GO" id="GO:0022857">
    <property type="term" value="F:transmembrane transporter activity"/>
    <property type="evidence" value="ECO:0007669"/>
    <property type="project" value="InterPro"/>
</dbReference>
<feature type="transmembrane region" description="Helical" evidence="6">
    <location>
        <begin position="61"/>
        <end position="82"/>
    </location>
</feature>
<keyword evidence="5 6" id="KW-0472">Membrane</keyword>
<organism evidence="8 9">
    <name type="scientific">Sphingomonas suaedae</name>
    <dbReference type="NCBI Taxonomy" id="2599297"/>
    <lineage>
        <taxon>Bacteria</taxon>
        <taxon>Pseudomonadati</taxon>
        <taxon>Pseudomonadota</taxon>
        <taxon>Alphaproteobacteria</taxon>
        <taxon>Sphingomonadales</taxon>
        <taxon>Sphingomonadaceae</taxon>
        <taxon>Sphingomonas</taxon>
    </lineage>
</organism>
<reference evidence="8 9" key="1">
    <citation type="submission" date="2019-07" db="EMBL/GenBank/DDBJ databases">
        <title>Sphingomonas alkalisoli sp. nov., isolated from rhizosphere soil of Suaedae salsa.</title>
        <authorList>
            <person name="Zhang H."/>
            <person name="Xu L."/>
            <person name="Zhang J.-X."/>
            <person name="Sun J.-Q."/>
        </authorList>
    </citation>
    <scope>NUCLEOTIDE SEQUENCE [LARGE SCALE GENOMIC DNA]</scope>
    <source>
        <strain evidence="8 9">XS-10</strain>
    </source>
</reference>
<evidence type="ECO:0000256" key="1">
    <source>
        <dbReference type="ARBA" id="ARBA00004141"/>
    </source>
</evidence>
<evidence type="ECO:0000256" key="2">
    <source>
        <dbReference type="ARBA" id="ARBA00022448"/>
    </source>
</evidence>
<dbReference type="InterPro" id="IPR036259">
    <property type="entry name" value="MFS_trans_sf"/>
</dbReference>
<dbReference type="Pfam" id="PF07690">
    <property type="entry name" value="MFS_1"/>
    <property type="match status" value="1"/>
</dbReference>
<name>A0A518RIJ5_9SPHN</name>
<keyword evidence="2" id="KW-0813">Transport</keyword>
<dbReference type="PANTHER" id="PTHR23505:SF79">
    <property type="entry name" value="PROTEIN SPINSTER"/>
    <property type="match status" value="1"/>
</dbReference>
<dbReference type="GO" id="GO:0016020">
    <property type="term" value="C:membrane"/>
    <property type="evidence" value="ECO:0007669"/>
    <property type="project" value="UniProtKB-SubCell"/>
</dbReference>